<evidence type="ECO:0000313" key="2">
    <source>
        <dbReference type="EMBL" id="MFG6273770.1"/>
    </source>
</evidence>
<organism evidence="3 4">
    <name type="scientific">Megasphaera hexanoica</name>
    <dbReference type="NCBI Taxonomy" id="1675036"/>
    <lineage>
        <taxon>Bacteria</taxon>
        <taxon>Bacillati</taxon>
        <taxon>Bacillota</taxon>
        <taxon>Negativicutes</taxon>
        <taxon>Veillonellales</taxon>
        <taxon>Veillonellaceae</taxon>
        <taxon>Megasphaera</taxon>
    </lineage>
</organism>
<reference evidence="3 4" key="1">
    <citation type="submission" date="2020-04" db="EMBL/GenBank/DDBJ databases">
        <authorList>
            <person name="Hitch T.C.A."/>
            <person name="Wylensek D."/>
            <person name="Clavel T."/>
        </authorList>
    </citation>
    <scope>NUCLEOTIDE SEQUENCE [LARGE SCALE GENOMIC DNA]</scope>
    <source>
        <strain evidence="3 4">Oil-RF-744-FAT-WT-6-1</strain>
    </source>
</reference>
<dbReference type="Pfam" id="PF07441">
    <property type="entry name" value="BofA"/>
    <property type="match status" value="1"/>
</dbReference>
<keyword evidence="1" id="KW-1133">Transmembrane helix</keyword>
<sequence>MDFYGIGIGIVILVLVHKLILAPLRHLLGNVVIGLLLLYGVNHFGYLLGLAHVPITLITGILVGIFGLPAVAVLTLFYTFF</sequence>
<accession>A0A848BRW0</accession>
<gene>
    <name evidence="2" type="ORF">ACGTZG_11285</name>
    <name evidence="3" type="ORF">HF872_04530</name>
</gene>
<dbReference type="AlphaFoldDB" id="A0A848BRW0"/>
<evidence type="ECO:0000313" key="5">
    <source>
        <dbReference type="Proteomes" id="UP001605989"/>
    </source>
</evidence>
<dbReference type="OrthoDB" id="1625353at2"/>
<evidence type="ECO:0000313" key="4">
    <source>
        <dbReference type="Proteomes" id="UP000591071"/>
    </source>
</evidence>
<feature type="transmembrane region" description="Helical" evidence="1">
    <location>
        <begin position="31"/>
        <end position="49"/>
    </location>
</feature>
<dbReference type="InterPro" id="IPR010001">
    <property type="entry name" value="BofA"/>
</dbReference>
<reference evidence="2 5" key="2">
    <citation type="submission" date="2024-10" db="EMBL/GenBank/DDBJ databases">
        <authorList>
            <person name="Sang B.-I."/>
            <person name="Prabhaharan D."/>
        </authorList>
    </citation>
    <scope>NUCLEOTIDE SEQUENCE [LARGE SCALE GENOMIC DNA]</scope>
    <source>
        <strain evidence="2 5">MH</strain>
    </source>
</reference>
<dbReference type="EMBL" id="JBIEKR010000010">
    <property type="protein sequence ID" value="MFG6273770.1"/>
    <property type="molecule type" value="Genomic_DNA"/>
</dbReference>
<name>A0A848BRW0_9FIRM</name>
<dbReference type="RefSeq" id="WP_059076199.1">
    <property type="nucleotide sequence ID" value="NZ_CP011940.1"/>
</dbReference>
<dbReference type="KEGG" id="mhw:ACT01_01820"/>
<keyword evidence="1" id="KW-0472">Membrane</keyword>
<dbReference type="EMBL" id="JABAFG010000005">
    <property type="protein sequence ID" value="NME27890.1"/>
    <property type="molecule type" value="Genomic_DNA"/>
</dbReference>
<dbReference type="Proteomes" id="UP001605989">
    <property type="component" value="Unassembled WGS sequence"/>
</dbReference>
<keyword evidence="5" id="KW-1185">Reference proteome</keyword>
<feature type="transmembrane region" description="Helical" evidence="1">
    <location>
        <begin position="55"/>
        <end position="80"/>
    </location>
</feature>
<evidence type="ECO:0000313" key="3">
    <source>
        <dbReference type="EMBL" id="NME27890.1"/>
    </source>
</evidence>
<feature type="transmembrane region" description="Helical" evidence="1">
    <location>
        <begin position="6"/>
        <end position="24"/>
    </location>
</feature>
<protein>
    <submittedName>
        <fullName evidence="2">Pro-sigmaK processing inhibitor BofA family protein</fullName>
    </submittedName>
    <submittedName>
        <fullName evidence="3">Transcriptional regulator</fullName>
    </submittedName>
</protein>
<comment type="caution">
    <text evidence="3">The sequence shown here is derived from an EMBL/GenBank/DDBJ whole genome shotgun (WGS) entry which is preliminary data.</text>
</comment>
<proteinExistence type="predicted"/>
<keyword evidence="1" id="KW-0812">Transmembrane</keyword>
<dbReference type="Proteomes" id="UP000591071">
    <property type="component" value="Unassembled WGS sequence"/>
</dbReference>
<evidence type="ECO:0000256" key="1">
    <source>
        <dbReference type="SAM" id="Phobius"/>
    </source>
</evidence>